<dbReference type="GO" id="GO:0015179">
    <property type="term" value="F:L-amino acid transmembrane transporter activity"/>
    <property type="evidence" value="ECO:0007669"/>
    <property type="project" value="TreeGrafter"/>
</dbReference>
<feature type="transmembrane region" description="Helical" evidence="6">
    <location>
        <begin position="46"/>
        <end position="67"/>
    </location>
</feature>
<keyword evidence="9" id="KW-1185">Reference proteome</keyword>
<dbReference type="Gramene" id="TRITD5Bv1G230160.3">
    <property type="protein sequence ID" value="TRITD5Bv1G230160.3"/>
    <property type="gene ID" value="TRITD5Bv1G230160"/>
</dbReference>
<feature type="transmembrane region" description="Helical" evidence="6">
    <location>
        <begin position="256"/>
        <end position="279"/>
    </location>
</feature>
<dbReference type="EMBL" id="LT934120">
    <property type="protein sequence ID" value="VAI38957.1"/>
    <property type="molecule type" value="Genomic_DNA"/>
</dbReference>
<keyword evidence="4 6" id="KW-1133">Transmembrane helix</keyword>
<evidence type="ECO:0000256" key="2">
    <source>
        <dbReference type="ARBA" id="ARBA00022692"/>
    </source>
</evidence>
<feature type="domain" description="Amino acid transporter transmembrane" evidence="7">
    <location>
        <begin position="14"/>
        <end position="189"/>
    </location>
</feature>
<evidence type="ECO:0000313" key="8">
    <source>
        <dbReference type="EMBL" id="VAI38957.1"/>
    </source>
</evidence>
<dbReference type="Pfam" id="PF01490">
    <property type="entry name" value="Aa_trans"/>
    <property type="match status" value="1"/>
</dbReference>
<keyword evidence="2 6" id="KW-0812">Transmembrane</keyword>
<feature type="transmembrane region" description="Helical" evidence="6">
    <location>
        <begin position="21"/>
        <end position="40"/>
    </location>
</feature>
<evidence type="ECO:0000313" key="9">
    <source>
        <dbReference type="Proteomes" id="UP000324705"/>
    </source>
</evidence>
<evidence type="ECO:0000256" key="3">
    <source>
        <dbReference type="ARBA" id="ARBA00022970"/>
    </source>
</evidence>
<dbReference type="AlphaFoldDB" id="A0A9R0XM65"/>
<keyword evidence="5 6" id="KW-0472">Membrane</keyword>
<organism evidence="8 9">
    <name type="scientific">Triticum turgidum subsp. durum</name>
    <name type="common">Durum wheat</name>
    <name type="synonym">Triticum durum</name>
    <dbReference type="NCBI Taxonomy" id="4567"/>
    <lineage>
        <taxon>Eukaryota</taxon>
        <taxon>Viridiplantae</taxon>
        <taxon>Streptophyta</taxon>
        <taxon>Embryophyta</taxon>
        <taxon>Tracheophyta</taxon>
        <taxon>Spermatophyta</taxon>
        <taxon>Magnoliopsida</taxon>
        <taxon>Liliopsida</taxon>
        <taxon>Poales</taxon>
        <taxon>Poaceae</taxon>
        <taxon>BOP clade</taxon>
        <taxon>Pooideae</taxon>
        <taxon>Triticodae</taxon>
        <taxon>Triticeae</taxon>
        <taxon>Triticinae</taxon>
        <taxon>Triticum</taxon>
    </lineage>
</organism>
<accession>A0A9R0XM65</accession>
<evidence type="ECO:0000256" key="4">
    <source>
        <dbReference type="ARBA" id="ARBA00022989"/>
    </source>
</evidence>
<dbReference type="Proteomes" id="UP000324705">
    <property type="component" value="Chromosome 5B"/>
</dbReference>
<name>A0A9R0XM65_TRITD</name>
<keyword evidence="3" id="KW-0813">Transport</keyword>
<reference evidence="8 9" key="1">
    <citation type="submission" date="2017-09" db="EMBL/GenBank/DDBJ databases">
        <authorList>
            <consortium name="International Durum Wheat Genome Sequencing Consortium (IDWGSC)"/>
            <person name="Milanesi L."/>
        </authorList>
    </citation>
    <scope>NUCLEOTIDE SEQUENCE [LARGE SCALE GENOMIC DNA]</scope>
    <source>
        <strain evidence="9">cv. Svevo</strain>
    </source>
</reference>
<evidence type="ECO:0000259" key="7">
    <source>
        <dbReference type="Pfam" id="PF01490"/>
    </source>
</evidence>
<comment type="subcellular location">
    <subcellularLocation>
        <location evidence="1">Membrane</location>
        <topology evidence="1">Multi-pass membrane protein</topology>
    </subcellularLocation>
</comment>
<protein>
    <recommendedName>
        <fullName evidence="7">Amino acid transporter transmembrane domain-containing protein</fullName>
    </recommendedName>
</protein>
<dbReference type="PANTHER" id="PTHR22950">
    <property type="entry name" value="AMINO ACID TRANSPORTER"/>
    <property type="match status" value="1"/>
</dbReference>
<gene>
    <name evidence="8" type="ORF">TRITD_5Bv1G230160</name>
</gene>
<feature type="transmembrane region" description="Helical" evidence="6">
    <location>
        <begin position="140"/>
        <end position="163"/>
    </location>
</feature>
<evidence type="ECO:0000256" key="6">
    <source>
        <dbReference type="SAM" id="Phobius"/>
    </source>
</evidence>
<feature type="transmembrane region" description="Helical" evidence="6">
    <location>
        <begin position="291"/>
        <end position="309"/>
    </location>
</feature>
<sequence>MAPEVKVPLLEGRGATPAQTLGNIVVSIVGTGVLGLPYAFRTAGWLAGALGVAGAGAATFYCMLLLLDCRDRLREQETEEDGHGGEQRPHGDGGNYTYGDLGERCFGPVGRHFTEAIIVLCQTGGTVAYLVFIGQNISSVLPALSSATVVLALLLPAEVALSFVRSLSALAPFSILADACTVLAVVLCVALALTFAVMMHPIHEIVESRLLAPGGWVRRRGGFVERAALHLSRVAVVATLAAIACFVPAFGEFAAFVGSTVCALLSFVLPALFHLRVVGPTASTWARAVDYFFLLSGLVFAGHGMYTVLSPQ</sequence>
<dbReference type="GO" id="GO:0005774">
    <property type="term" value="C:vacuolar membrane"/>
    <property type="evidence" value="ECO:0007669"/>
    <property type="project" value="TreeGrafter"/>
</dbReference>
<dbReference type="PANTHER" id="PTHR22950:SF349">
    <property type="entry name" value="AMINO ACID TRANSPORTER TRANSMEMBRANE DOMAIN-CONTAINING PROTEIN"/>
    <property type="match status" value="1"/>
</dbReference>
<evidence type="ECO:0000256" key="5">
    <source>
        <dbReference type="ARBA" id="ARBA00023136"/>
    </source>
</evidence>
<dbReference type="InterPro" id="IPR013057">
    <property type="entry name" value="AA_transpt_TM"/>
</dbReference>
<proteinExistence type="predicted"/>
<keyword evidence="3" id="KW-0029">Amino-acid transport</keyword>
<feature type="transmembrane region" description="Helical" evidence="6">
    <location>
        <begin position="175"/>
        <end position="199"/>
    </location>
</feature>
<feature type="transmembrane region" description="Helical" evidence="6">
    <location>
        <begin position="228"/>
        <end position="250"/>
    </location>
</feature>
<evidence type="ECO:0000256" key="1">
    <source>
        <dbReference type="ARBA" id="ARBA00004141"/>
    </source>
</evidence>